<gene>
    <name evidence="3" type="ORF">NQ318_008527</name>
</gene>
<accession>A0AAV8XNX2</accession>
<dbReference type="GO" id="GO:0016491">
    <property type="term" value="F:oxidoreductase activity"/>
    <property type="evidence" value="ECO:0007669"/>
    <property type="project" value="UniProtKB-KW"/>
</dbReference>
<organism evidence="3 4">
    <name type="scientific">Aromia moschata</name>
    <dbReference type="NCBI Taxonomy" id="1265417"/>
    <lineage>
        <taxon>Eukaryota</taxon>
        <taxon>Metazoa</taxon>
        <taxon>Ecdysozoa</taxon>
        <taxon>Arthropoda</taxon>
        <taxon>Hexapoda</taxon>
        <taxon>Insecta</taxon>
        <taxon>Pterygota</taxon>
        <taxon>Neoptera</taxon>
        <taxon>Endopterygota</taxon>
        <taxon>Coleoptera</taxon>
        <taxon>Polyphaga</taxon>
        <taxon>Cucujiformia</taxon>
        <taxon>Chrysomeloidea</taxon>
        <taxon>Cerambycidae</taxon>
        <taxon>Cerambycinae</taxon>
        <taxon>Callichromatini</taxon>
        <taxon>Aromia</taxon>
    </lineage>
</organism>
<dbReference type="Gene3D" id="3.30.360.10">
    <property type="entry name" value="Dihydrodipicolinate Reductase, domain 2"/>
    <property type="match status" value="1"/>
</dbReference>
<comment type="caution">
    <text evidence="3">The sequence shown here is derived from an EMBL/GenBank/DDBJ whole genome shotgun (WGS) entry which is preliminary data.</text>
</comment>
<keyword evidence="4" id="KW-1185">Reference proteome</keyword>
<dbReference type="AlphaFoldDB" id="A0AAV8XNX2"/>
<protein>
    <recommendedName>
        <fullName evidence="2">Gfo/Idh/MocA-like oxidoreductase C-terminal domain-containing protein</fullName>
    </recommendedName>
</protein>
<dbReference type="PANTHER" id="PTHR42840:SF3">
    <property type="entry name" value="BINDING ROSSMANN FOLD OXIDOREDUCTASE, PUTATIVE (AFU_ORTHOLOGUE AFUA_2G10240)-RELATED"/>
    <property type="match status" value="1"/>
</dbReference>
<evidence type="ECO:0000256" key="1">
    <source>
        <dbReference type="ARBA" id="ARBA00023002"/>
    </source>
</evidence>
<dbReference type="SUPFAM" id="SSF55347">
    <property type="entry name" value="Glyceraldehyde-3-phosphate dehydrogenase-like, C-terminal domain"/>
    <property type="match status" value="1"/>
</dbReference>
<evidence type="ECO:0000313" key="3">
    <source>
        <dbReference type="EMBL" id="KAJ8940489.1"/>
    </source>
</evidence>
<evidence type="ECO:0000313" key="4">
    <source>
        <dbReference type="Proteomes" id="UP001162162"/>
    </source>
</evidence>
<dbReference type="EMBL" id="JAPWTK010000427">
    <property type="protein sequence ID" value="KAJ8940489.1"/>
    <property type="molecule type" value="Genomic_DNA"/>
</dbReference>
<feature type="domain" description="Gfo/Idh/MocA-like oxidoreductase C-terminal" evidence="2">
    <location>
        <begin position="47"/>
        <end position="240"/>
    </location>
</feature>
<evidence type="ECO:0000259" key="2">
    <source>
        <dbReference type="Pfam" id="PF02894"/>
    </source>
</evidence>
<proteinExistence type="predicted"/>
<dbReference type="InterPro" id="IPR004104">
    <property type="entry name" value="Gfo/Idh/MocA-like_OxRdtase_C"/>
</dbReference>
<dbReference type="Proteomes" id="UP001162162">
    <property type="component" value="Unassembled WGS sequence"/>
</dbReference>
<dbReference type="GO" id="GO:0006740">
    <property type="term" value="P:NADPH regeneration"/>
    <property type="evidence" value="ECO:0007669"/>
    <property type="project" value="TreeGrafter"/>
</dbReference>
<dbReference type="Pfam" id="PF02894">
    <property type="entry name" value="GFO_IDH_MocA_C"/>
    <property type="match status" value="1"/>
</dbReference>
<keyword evidence="1" id="KW-0560">Oxidoreductase</keyword>
<dbReference type="GO" id="GO:0005737">
    <property type="term" value="C:cytoplasm"/>
    <property type="evidence" value="ECO:0007669"/>
    <property type="project" value="TreeGrafter"/>
</dbReference>
<dbReference type="PANTHER" id="PTHR42840">
    <property type="entry name" value="NAD(P)-BINDING ROSSMANN-FOLD SUPERFAMILY PROTEIN-RELATED"/>
    <property type="match status" value="1"/>
</dbReference>
<name>A0AAV8XNX2_9CUCU</name>
<reference evidence="3" key="1">
    <citation type="journal article" date="2023" name="Insect Mol. Biol.">
        <title>Genome sequencing provides insights into the evolution of gene families encoding plant cell wall-degrading enzymes in longhorned beetles.</title>
        <authorList>
            <person name="Shin N.R."/>
            <person name="Okamura Y."/>
            <person name="Kirsch R."/>
            <person name="Pauchet Y."/>
        </authorList>
    </citation>
    <scope>NUCLEOTIDE SEQUENCE</scope>
    <source>
        <strain evidence="3">AMC_N1</strain>
    </source>
</reference>
<sequence>MNIPRSFPQGRNQRGWWVVGVGVAWKGVWVVKGRFDESYATIRNRARNGEVGKILTVKVCSRDSPLPTIDYLNISGGIFHDCAVHDIDQVISILGEYPNRVAAIAKANISEIGAIDDVDTVAIILSFDSGAIGMIDLSRQCSYGYDQRLEVFGETGMLKAENKCPIQNVEQYTHDDVKRAPIYYSFASRFQEAYKREMEHFIDVLEGKAELLVEGRDLLAVSKIATACEESARTGKMVNLKWTPEELPPA</sequence>